<keyword evidence="4" id="KW-0547">Nucleotide-binding</keyword>
<dbReference type="InterPro" id="IPR001576">
    <property type="entry name" value="Phosphoglycerate_kinase"/>
</dbReference>
<evidence type="ECO:0000256" key="3">
    <source>
        <dbReference type="ARBA" id="ARBA00022679"/>
    </source>
</evidence>
<evidence type="ECO:0000313" key="7">
    <source>
        <dbReference type="EMBL" id="SUZ68865.1"/>
    </source>
</evidence>
<dbReference type="GO" id="GO:0005829">
    <property type="term" value="C:cytosol"/>
    <property type="evidence" value="ECO:0007669"/>
    <property type="project" value="TreeGrafter"/>
</dbReference>
<evidence type="ECO:0000256" key="1">
    <source>
        <dbReference type="ARBA" id="ARBA00000642"/>
    </source>
</evidence>
<dbReference type="GO" id="GO:0005524">
    <property type="term" value="F:ATP binding"/>
    <property type="evidence" value="ECO:0007669"/>
    <property type="project" value="UniProtKB-KW"/>
</dbReference>
<dbReference type="Gene3D" id="3.40.50.1260">
    <property type="entry name" value="Phosphoglycerate kinase, N-terminal domain"/>
    <property type="match status" value="2"/>
</dbReference>
<dbReference type="PANTHER" id="PTHR11406">
    <property type="entry name" value="PHOSPHOGLYCERATE KINASE"/>
    <property type="match status" value="1"/>
</dbReference>
<dbReference type="EMBL" id="UINC01001046">
    <property type="protein sequence ID" value="SUZ68865.1"/>
    <property type="molecule type" value="Genomic_DNA"/>
</dbReference>
<dbReference type="PRINTS" id="PR00477">
    <property type="entry name" value="PHGLYCKINASE"/>
</dbReference>
<keyword evidence="3" id="KW-0808">Transferase</keyword>
<dbReference type="InterPro" id="IPR015824">
    <property type="entry name" value="Phosphoglycerate_kinase_N"/>
</dbReference>
<dbReference type="GO" id="GO:0043531">
    <property type="term" value="F:ADP binding"/>
    <property type="evidence" value="ECO:0007669"/>
    <property type="project" value="TreeGrafter"/>
</dbReference>
<sequence length="403" mass="42326">MAKKTLEDCPPETLADQVVVVRVDYNLPLNRDGEVVDDTRLVRTLPTIQYLVEAGAKAVLLSHLGRPGGRPDPALSLRPVAGKLEEFLGYPVGFCPMTTGPQAQEAVQGMKSGEVLLLENTRFCPEDARNDAEWAEEEISFGTKLFVNDAFGAVHRAHASTQGVADAVRRGGGDAVAGFLLERELRFLSDAMADPEHPFVTIIGGAKISNKIDVIEALLPAVDRLLIGGAMANTFFKAHGWAVGDSLVEEDRIDTARRLMDLAGDKLLLPVDVLTAPSITSDVSTCVSACDEVGEAQHIGDIGPRTAELFTDVVGDARTVIWSGPMGVFELAPFRSGTFEVARAAASTADQGATVIVGGGDSAAAAVAAGVVDRITHVSTGGSASLELLSGNEMPGVAALSDR</sequence>
<dbReference type="HAMAP" id="MF_00145">
    <property type="entry name" value="Phosphoglyc_kinase"/>
    <property type="match status" value="1"/>
</dbReference>
<dbReference type="Pfam" id="PF00162">
    <property type="entry name" value="PGK"/>
    <property type="match status" value="1"/>
</dbReference>
<dbReference type="InterPro" id="IPR036043">
    <property type="entry name" value="Phosphoglycerate_kinase_sf"/>
</dbReference>
<reference evidence="7" key="1">
    <citation type="submission" date="2018-05" db="EMBL/GenBank/DDBJ databases">
        <authorList>
            <person name="Lanie J.A."/>
            <person name="Ng W.-L."/>
            <person name="Kazmierczak K.M."/>
            <person name="Andrzejewski T.M."/>
            <person name="Davidsen T.M."/>
            <person name="Wayne K.J."/>
            <person name="Tettelin H."/>
            <person name="Glass J.I."/>
            <person name="Rusch D."/>
            <person name="Podicherti R."/>
            <person name="Tsui H.-C.T."/>
            <person name="Winkler M.E."/>
        </authorList>
    </citation>
    <scope>NUCLEOTIDE SEQUENCE</scope>
</reference>
<evidence type="ECO:0000256" key="2">
    <source>
        <dbReference type="ARBA" id="ARBA00013061"/>
    </source>
</evidence>
<dbReference type="GO" id="GO:0006094">
    <property type="term" value="P:gluconeogenesis"/>
    <property type="evidence" value="ECO:0007669"/>
    <property type="project" value="TreeGrafter"/>
</dbReference>
<keyword evidence="5" id="KW-0418">Kinase</keyword>
<dbReference type="PANTHER" id="PTHR11406:SF23">
    <property type="entry name" value="PHOSPHOGLYCERATE KINASE 1, CHLOROPLASTIC-RELATED"/>
    <property type="match status" value="1"/>
</dbReference>
<dbReference type="AlphaFoldDB" id="A0A381PPA4"/>
<dbReference type="GO" id="GO:0004618">
    <property type="term" value="F:phosphoglycerate kinase activity"/>
    <property type="evidence" value="ECO:0007669"/>
    <property type="project" value="UniProtKB-EC"/>
</dbReference>
<dbReference type="GO" id="GO:0006096">
    <property type="term" value="P:glycolytic process"/>
    <property type="evidence" value="ECO:0007669"/>
    <property type="project" value="InterPro"/>
</dbReference>
<protein>
    <recommendedName>
        <fullName evidence="2">phosphoglycerate kinase</fullName>
        <ecNumber evidence="2">2.7.2.3</ecNumber>
    </recommendedName>
</protein>
<dbReference type="PIRSF" id="PIRSF000724">
    <property type="entry name" value="Pgk"/>
    <property type="match status" value="1"/>
</dbReference>
<dbReference type="FunFam" id="3.40.50.1260:FF:000001">
    <property type="entry name" value="Phosphoglycerate kinase"/>
    <property type="match status" value="1"/>
</dbReference>
<dbReference type="EC" id="2.7.2.3" evidence="2"/>
<dbReference type="SUPFAM" id="SSF53748">
    <property type="entry name" value="Phosphoglycerate kinase"/>
    <property type="match status" value="1"/>
</dbReference>
<accession>A0A381PPA4</accession>
<proteinExistence type="inferred from homology"/>
<evidence type="ECO:0000256" key="4">
    <source>
        <dbReference type="ARBA" id="ARBA00022741"/>
    </source>
</evidence>
<comment type="catalytic activity">
    <reaction evidence="1">
        <text>(2R)-3-phosphoglycerate + ATP = (2R)-3-phospho-glyceroyl phosphate + ADP</text>
        <dbReference type="Rhea" id="RHEA:14801"/>
        <dbReference type="ChEBI" id="CHEBI:30616"/>
        <dbReference type="ChEBI" id="CHEBI:57604"/>
        <dbReference type="ChEBI" id="CHEBI:58272"/>
        <dbReference type="ChEBI" id="CHEBI:456216"/>
        <dbReference type="EC" id="2.7.2.3"/>
    </reaction>
</comment>
<evidence type="ECO:0000256" key="6">
    <source>
        <dbReference type="ARBA" id="ARBA00022840"/>
    </source>
</evidence>
<gene>
    <name evidence="7" type="ORF">METZ01_LOCUS21719</name>
</gene>
<evidence type="ECO:0000256" key="5">
    <source>
        <dbReference type="ARBA" id="ARBA00022777"/>
    </source>
</evidence>
<organism evidence="7">
    <name type="scientific">marine metagenome</name>
    <dbReference type="NCBI Taxonomy" id="408172"/>
    <lineage>
        <taxon>unclassified sequences</taxon>
        <taxon>metagenomes</taxon>
        <taxon>ecological metagenomes</taxon>
    </lineage>
</organism>
<keyword evidence="6" id="KW-0067">ATP-binding</keyword>
<name>A0A381PPA4_9ZZZZ</name>